<feature type="transmembrane region" description="Helical" evidence="8">
    <location>
        <begin position="125"/>
        <end position="145"/>
    </location>
</feature>
<dbReference type="RefSeq" id="WP_272134001.1">
    <property type="nucleotide sequence ID" value="NZ_JAQNDM010000001.1"/>
</dbReference>
<protein>
    <submittedName>
        <fullName evidence="10">FUSC family protein</fullName>
    </submittedName>
</protein>
<keyword evidence="4 8" id="KW-1133">Transmembrane helix</keyword>
<evidence type="ECO:0000313" key="10">
    <source>
        <dbReference type="EMBL" id="MDC0706900.1"/>
    </source>
</evidence>
<dbReference type="PANTHER" id="PTHR30509:SF9">
    <property type="entry name" value="MULTIDRUG RESISTANCE PROTEIN MDTO"/>
    <property type="match status" value="1"/>
</dbReference>
<gene>
    <name evidence="10" type="ORF">POL68_00275</name>
</gene>
<feature type="region of interest" description="Disordered" evidence="7">
    <location>
        <begin position="294"/>
        <end position="314"/>
    </location>
</feature>
<dbReference type="Pfam" id="PF13515">
    <property type="entry name" value="FUSC_2"/>
    <property type="match status" value="1"/>
</dbReference>
<evidence type="ECO:0000256" key="6">
    <source>
        <dbReference type="ARBA" id="ARBA00043993"/>
    </source>
</evidence>
<keyword evidence="3 8" id="KW-0812">Transmembrane</keyword>
<proteinExistence type="inferred from homology"/>
<accession>A0ABT5CZP1</accession>
<evidence type="ECO:0000256" key="3">
    <source>
        <dbReference type="ARBA" id="ARBA00022692"/>
    </source>
</evidence>
<evidence type="ECO:0000256" key="2">
    <source>
        <dbReference type="ARBA" id="ARBA00022475"/>
    </source>
</evidence>
<comment type="caution">
    <text evidence="10">The sequence shown here is derived from an EMBL/GenBank/DDBJ whole genome shotgun (WGS) entry which is preliminary data.</text>
</comment>
<feature type="transmembrane region" description="Helical" evidence="8">
    <location>
        <begin position="493"/>
        <end position="513"/>
    </location>
</feature>
<reference evidence="10 11" key="1">
    <citation type="submission" date="2022-11" db="EMBL/GenBank/DDBJ databases">
        <title>Minimal conservation of predation-associated metabolite biosynthetic gene clusters underscores biosynthetic potential of Myxococcota including descriptions for ten novel species: Archangium lansinium sp. nov., Myxococcus landrumus sp. nov., Nannocystis bai.</title>
        <authorList>
            <person name="Ahearne A."/>
            <person name="Stevens C."/>
            <person name="Dowd S."/>
        </authorList>
    </citation>
    <scope>NUCLEOTIDE SEQUENCE [LARGE SCALE GENOMIC DNA]</scope>
    <source>
        <strain evidence="10 11">NCWAL01</strain>
    </source>
</reference>
<evidence type="ECO:0000256" key="1">
    <source>
        <dbReference type="ARBA" id="ARBA00004651"/>
    </source>
</evidence>
<comment type="subcellular location">
    <subcellularLocation>
        <location evidence="1">Cell membrane</location>
        <topology evidence="1">Multi-pass membrane protein</topology>
    </subcellularLocation>
</comment>
<evidence type="ECO:0000256" key="4">
    <source>
        <dbReference type="ARBA" id="ARBA00022989"/>
    </source>
</evidence>
<evidence type="ECO:0000259" key="9">
    <source>
        <dbReference type="Pfam" id="PF13515"/>
    </source>
</evidence>
<keyword evidence="11" id="KW-1185">Reference proteome</keyword>
<feature type="domain" description="Integral membrane bound transporter" evidence="9">
    <location>
        <begin position="381"/>
        <end position="508"/>
    </location>
</feature>
<comment type="similarity">
    <text evidence="6">Belongs to the YccS/YhfK family.</text>
</comment>
<evidence type="ECO:0000256" key="7">
    <source>
        <dbReference type="SAM" id="MobiDB-lite"/>
    </source>
</evidence>
<feature type="transmembrane region" description="Helical" evidence="8">
    <location>
        <begin position="29"/>
        <end position="47"/>
    </location>
</feature>
<name>A0ABT5CZP1_9BACT</name>
<evidence type="ECO:0000256" key="5">
    <source>
        <dbReference type="ARBA" id="ARBA00023136"/>
    </source>
</evidence>
<feature type="transmembrane region" description="Helical" evidence="8">
    <location>
        <begin position="372"/>
        <end position="388"/>
    </location>
</feature>
<organism evidence="10 11">
    <name type="scientific">Stigmatella ashevillensis</name>
    <dbReference type="NCBI Taxonomy" id="2995309"/>
    <lineage>
        <taxon>Bacteria</taxon>
        <taxon>Pseudomonadati</taxon>
        <taxon>Myxococcota</taxon>
        <taxon>Myxococcia</taxon>
        <taxon>Myxococcales</taxon>
        <taxon>Cystobacterineae</taxon>
        <taxon>Archangiaceae</taxon>
        <taxon>Stigmatella</taxon>
    </lineage>
</organism>
<keyword evidence="2" id="KW-1003">Cell membrane</keyword>
<evidence type="ECO:0000313" key="11">
    <source>
        <dbReference type="Proteomes" id="UP001221838"/>
    </source>
</evidence>
<feature type="transmembrane region" description="Helical" evidence="8">
    <location>
        <begin position="445"/>
        <end position="461"/>
    </location>
</feature>
<keyword evidence="5 8" id="KW-0472">Membrane</keyword>
<evidence type="ECO:0000256" key="8">
    <source>
        <dbReference type="SAM" id="Phobius"/>
    </source>
</evidence>
<feature type="region of interest" description="Disordered" evidence="7">
    <location>
        <begin position="635"/>
        <end position="663"/>
    </location>
</feature>
<dbReference type="Proteomes" id="UP001221838">
    <property type="component" value="Unassembled WGS sequence"/>
</dbReference>
<feature type="transmembrane region" description="Helical" evidence="8">
    <location>
        <begin position="102"/>
        <end position="118"/>
    </location>
</feature>
<dbReference type="EMBL" id="JAQNDM010000001">
    <property type="protein sequence ID" value="MDC0706900.1"/>
    <property type="molecule type" value="Genomic_DNA"/>
</dbReference>
<sequence>MRAFRLSHGWDCFVTSDPDLSRLKMGLRALLGMGLTLGALTVLGPLVHQPTSLGMVGMMVGMMTSVSVQDPLPRQERITLLCVPGIAAAAVCLGAISASNLVVSSLLFLGVTFLAVSARRFGPRGTALGTIAFMTFFFALFVHASAAQLPWMLASVGVGSAVAYGIRTWLVPERSLASLRRTLHVYRRSISLLLAELAQVLASPEGRRREKRIRRAFRRVNEGAMEVEQHLERVPPEHLAPGLSKEEIREHLLALELAAERLASTVYQGLSQNGLTPSERQTLQAHVVRLGRESRGLHSPPQGSPLPSVAHQDPSTTAVKIEGALNKLREVMARPFMQHSGTPRSLATDVAVPSQEEAAPEPKRLHASTRQAIQATVAGGLAMVAGHALSSTRWYWAVVASFVVFNRASTRGDILLRAWHRALGTVVGVMAGLILATVVSGHRDIEIALLFVCAFLGFYLLRVSYAWMVFWFTTLLVVLYSLTGRYSPDLLYLRLWETLAGAGIGALVAVVLLPSRTRVRVWQTSADVLRSVASSLDGVAAPPSPTNSRLIVERVRKIDTQLREVRESARPLIDRMFFVGQDTRRLVHALASIAFFVRHLEPLGASSPAEEDALRSTAADLAEKARLLASMLEEGDSALSPEPGGAPLRRLEDKPPAHSGHARIQPPLSLWLERIDAALMELHDLVRGLHGQRGSPTAQATSLPSR</sequence>
<feature type="transmembrane region" description="Helical" evidence="8">
    <location>
        <begin position="151"/>
        <end position="171"/>
    </location>
</feature>
<dbReference type="PANTHER" id="PTHR30509">
    <property type="entry name" value="P-HYDROXYBENZOIC ACID EFFLUX PUMP SUBUNIT-RELATED"/>
    <property type="match status" value="1"/>
</dbReference>
<dbReference type="InterPro" id="IPR049453">
    <property type="entry name" value="Memb_transporter_dom"/>
</dbReference>
<feature type="transmembrane region" description="Helical" evidence="8">
    <location>
        <begin position="422"/>
        <end position="439"/>
    </location>
</feature>